<dbReference type="Bgee" id="ENSSSCG00000008582">
    <property type="expression patterns" value="Expressed in testis and 42 other cell types or tissues"/>
</dbReference>
<organism evidence="3 4">
    <name type="scientific">Sus scrofa</name>
    <name type="common">Pig</name>
    <dbReference type="NCBI Taxonomy" id="9823"/>
    <lineage>
        <taxon>Eukaryota</taxon>
        <taxon>Metazoa</taxon>
        <taxon>Chordata</taxon>
        <taxon>Craniata</taxon>
        <taxon>Vertebrata</taxon>
        <taxon>Euteleostomi</taxon>
        <taxon>Mammalia</taxon>
        <taxon>Eutheria</taxon>
        <taxon>Laurasiatheria</taxon>
        <taxon>Artiodactyla</taxon>
        <taxon>Suina</taxon>
        <taxon>Suidae</taxon>
        <taxon>Sus</taxon>
    </lineage>
</organism>
<dbReference type="Ensembl" id="ENSSSCT00000066035.3">
    <property type="protein sequence ID" value="ENSSSCP00000059591.2"/>
    <property type="gene ID" value="ENSSSCG00000008582.5"/>
</dbReference>
<dbReference type="PANTHER" id="PTHR28584">
    <property type="entry name" value="FAMILY WITH SEQUENCE SIMILARITY 228 MEMBER A"/>
    <property type="match status" value="1"/>
</dbReference>
<protein>
    <submittedName>
        <fullName evidence="3">Family with sequence similarity 228 member A</fullName>
    </submittedName>
</protein>
<evidence type="ECO:0000256" key="1">
    <source>
        <dbReference type="ARBA" id="ARBA00007753"/>
    </source>
</evidence>
<reference evidence="3" key="3">
    <citation type="submission" date="2025-08" db="UniProtKB">
        <authorList>
            <consortium name="Ensembl"/>
        </authorList>
    </citation>
    <scope>IDENTIFICATION</scope>
</reference>
<dbReference type="AlphaFoldDB" id="A0A287BSG2"/>
<reference evidence="4" key="1">
    <citation type="submission" date="2009-11" db="EMBL/GenBank/DDBJ databases">
        <authorList>
            <consortium name="Porcine genome sequencing project"/>
        </authorList>
    </citation>
    <scope>NUCLEOTIDE SEQUENCE [LARGE SCALE GENOMIC DNA]</scope>
    <source>
        <strain evidence="4">Duroc</strain>
    </source>
</reference>
<feature type="region of interest" description="Disordered" evidence="2">
    <location>
        <begin position="348"/>
        <end position="374"/>
    </location>
</feature>
<gene>
    <name evidence="3 5" type="primary">FAM228A</name>
</gene>
<dbReference type="PANTHER" id="PTHR28584:SF2">
    <property type="entry name" value="PROTEIN FAM228A"/>
    <property type="match status" value="1"/>
</dbReference>
<feature type="region of interest" description="Disordered" evidence="2">
    <location>
        <begin position="270"/>
        <end position="309"/>
    </location>
</feature>
<comment type="similarity">
    <text evidence="1">Belongs to the FAM228 family.</text>
</comment>
<dbReference type="FunCoup" id="A0A287BSG2">
    <property type="interactions" value="17"/>
</dbReference>
<dbReference type="InterPro" id="IPR040046">
    <property type="entry name" value="FAM228"/>
</dbReference>
<reference evidence="3" key="4">
    <citation type="submission" date="2025-09" db="UniProtKB">
        <authorList>
            <consortium name="Ensembl"/>
        </authorList>
    </citation>
    <scope>IDENTIFICATION</scope>
</reference>
<dbReference type="STRING" id="9823.ENSSSCP00000059591"/>
<evidence type="ECO:0000313" key="4">
    <source>
        <dbReference type="Proteomes" id="UP000008227"/>
    </source>
</evidence>
<name>A0A287BSG2_PIG</name>
<dbReference type="Proteomes" id="UP000008227">
    <property type="component" value="Chromosome 3"/>
</dbReference>
<evidence type="ECO:0000313" key="3">
    <source>
        <dbReference type="Ensembl" id="ENSSSCP00000059591.2"/>
    </source>
</evidence>
<keyword evidence="4" id="KW-1185">Reference proteome</keyword>
<evidence type="ECO:0000256" key="2">
    <source>
        <dbReference type="SAM" id="MobiDB-lite"/>
    </source>
</evidence>
<dbReference type="InParanoid" id="A0A287BSG2"/>
<reference evidence="3" key="2">
    <citation type="journal article" date="2020" name="Gigascience">
        <title>An improved pig reference genome sequence to enable pig genetics and genomics research.</title>
        <authorList>
            <person name="Warr A."/>
            <person name="Affara N."/>
            <person name="Aken B."/>
            <person name="Beiki H."/>
            <person name="Bickhart D.M."/>
            <person name="Billis K."/>
            <person name="Chow W."/>
            <person name="Eory L."/>
            <person name="Finlayson H.A."/>
            <person name="Flicek P."/>
            <person name="Giron C.G."/>
            <person name="Griffin D.K."/>
            <person name="Hall R."/>
            <person name="Hannum G."/>
            <person name="Hourlier T."/>
            <person name="Howe K."/>
            <person name="Hume D.A."/>
            <person name="Izuogu O."/>
            <person name="Kim K."/>
            <person name="Koren S."/>
            <person name="Liu H."/>
            <person name="Manchanda N."/>
            <person name="Martin F.J."/>
            <person name="Nonneman D.J."/>
            <person name="O'Connor R.E."/>
            <person name="Phillippy A.M."/>
            <person name="Rohrer G.A."/>
            <person name="Rosen B.D."/>
            <person name="Rund L.A."/>
            <person name="Sargent C.A."/>
            <person name="Schook L.B."/>
            <person name="Schroeder S.G."/>
            <person name="Schwartz A.S."/>
            <person name="Skinner B.M."/>
            <person name="Talbot R."/>
            <person name="Tseng E."/>
            <person name="Tuggle C.K."/>
            <person name="Watson M."/>
            <person name="Smith T.P.L."/>
            <person name="Archibald A.L."/>
        </authorList>
    </citation>
    <scope>NUCLEOTIDE SEQUENCE [LARGE SCALE GENOMIC DNA]</scope>
    <source>
        <strain evidence="3">Duroc</strain>
    </source>
</reference>
<sequence length="374" mass="43374">MAAMKIPNFGEHFGPEQLKKWPEPESVDLMEALAREDIDEAVHAVLFRENYVAKGLLLWHRFDPWPRKFHMLQERRKEMIHRKWTENVAEPLQQRIVAKVISHKGLEKTKRENFEDFLKHTNKTEIIFGGCYDSEGYNPFYMTRKDPNYGKVMVPPFCDPLFRRQQEVDEEQRAIFQYRTGKQCTFEEFKELEKARRYARLPQITFTLCSMVPKARPKASARPVGSKTRGKCSSEKLICAEEKYLPDKEKKTISLSQTIFERQFCSSKLSQESKRREKKGLALGTRQPRPRSGVAGESQQRQGSQPAKRRVMTAEVLAQHLAALQLGDRVQTGTVKITTYEPTEYPAYLPNSKNSKHSSLFMRKEGDNPKGAGW</sequence>
<dbReference type="GeneTree" id="ENSGT00530000064185"/>
<dbReference type="VGNC" id="VGNC:87962">
    <property type="gene designation" value="FAM228A"/>
</dbReference>
<proteinExistence type="inferred from homology"/>
<dbReference type="ExpressionAtlas" id="A0A287BSG2">
    <property type="expression patterns" value="baseline"/>
</dbReference>
<evidence type="ECO:0000313" key="5">
    <source>
        <dbReference type="VGNC" id="VGNC:87962"/>
    </source>
</evidence>
<accession>A0A287BSG2</accession>